<dbReference type="FunFam" id="1.20.1250.20:FF:000100">
    <property type="entry name" value="MFS sugar transporter, putative"/>
    <property type="match status" value="1"/>
</dbReference>
<feature type="transmembrane region" description="Helical" evidence="9">
    <location>
        <begin position="482"/>
        <end position="500"/>
    </location>
</feature>
<dbReference type="PRINTS" id="PR00171">
    <property type="entry name" value="SUGRTRNSPORT"/>
</dbReference>
<evidence type="ECO:0000313" key="12">
    <source>
        <dbReference type="Proteomes" id="UP000000560"/>
    </source>
</evidence>
<feature type="region of interest" description="Disordered" evidence="8">
    <location>
        <begin position="1"/>
        <end position="38"/>
    </location>
</feature>
<accession>Q5B9B1</accession>
<sequence>MADEVGKEHPTEMPIEHVEEVRRRGEKLSSENEDIAEKGATEHVDLNKNTSAKIKNPLADLTEAQVLRDVEEFAREHDLTDLLPNLRKGALIARDSENYRSVPGITPQDIRAIQDETDHKWRQPRALYFTIILCSIGAAVQGWDQTGSNVSLGANLSMPSALGIPTKDNPNATLNQWLIGIINAGPYIGSALLGCWLSDPCNYYLGRRGAIFVSSVFCLITPFGQALSQTWPQLFVTRALLGIGMGLKASTIPIFCAENTPATVRGGLVMCWQLWTAFGIFLGTTANLIVKDMGDLAWRMQVGSAFIPAIPLVVGVYMCPESPRWYIKKGKLRAAYESLCRLRNTTLQAARDLYYIHAQIKIEQEISGEGSYISRFAELFTIPRVRRATLASFTVMIAQQMCGINIVSFYSSTVFSEAGASDTAALWASWGFGLVNFLFAFPAVWTIDTFGRRSLLLFTFPQMAWTLLACGFSFYIDQESKAHLALIALFIFLFAAFYSPGEGPVPFTYSAEIFPLSHREVGMAWAVAICLGWAAVLSITFPRMLAALTPQGAFGFYAGLNIIALFMIFLWVPETKQRTLEELDYIFAVPTRTHMRYQLFQVLPWWIKRYIFRKNVRLEPLYRFDHVQEAI</sequence>
<evidence type="ECO:0000256" key="9">
    <source>
        <dbReference type="SAM" id="Phobius"/>
    </source>
</evidence>
<dbReference type="GO" id="GO:0055085">
    <property type="term" value="P:transmembrane transport"/>
    <property type="evidence" value="ECO:0000318"/>
    <property type="project" value="GO_Central"/>
</dbReference>
<dbReference type="eggNOG" id="KOG0254">
    <property type="taxonomic scope" value="Eukaryota"/>
</dbReference>
<evidence type="ECO:0000256" key="1">
    <source>
        <dbReference type="ARBA" id="ARBA00004141"/>
    </source>
</evidence>
<organism evidence="11 12">
    <name type="scientific">Emericella nidulans (strain FGSC A4 / ATCC 38163 / CBS 112.46 / NRRL 194 / M139)</name>
    <name type="common">Aspergillus nidulans</name>
    <dbReference type="NCBI Taxonomy" id="227321"/>
    <lineage>
        <taxon>Eukaryota</taxon>
        <taxon>Fungi</taxon>
        <taxon>Dikarya</taxon>
        <taxon>Ascomycota</taxon>
        <taxon>Pezizomycotina</taxon>
        <taxon>Eurotiomycetes</taxon>
        <taxon>Eurotiomycetidae</taxon>
        <taxon>Eurotiales</taxon>
        <taxon>Aspergillaceae</taxon>
        <taxon>Aspergillus</taxon>
        <taxon>Aspergillus subgen. Nidulantes</taxon>
    </lineage>
</organism>
<accession>C8VJB4</accession>
<keyword evidence="4 9" id="KW-0812">Transmembrane</keyword>
<feature type="transmembrane region" description="Helical" evidence="9">
    <location>
        <begin position="296"/>
        <end position="319"/>
    </location>
</feature>
<feature type="transmembrane region" description="Helical" evidence="9">
    <location>
        <begin position="269"/>
        <end position="290"/>
    </location>
</feature>
<dbReference type="KEGG" id="ani:ANIA_02869"/>
<dbReference type="InParanoid" id="Q5B9B1"/>
<dbReference type="PANTHER" id="PTHR48020">
    <property type="entry name" value="PROTON MYO-INOSITOL COTRANSPORTER"/>
    <property type="match status" value="1"/>
</dbReference>
<feature type="transmembrane region" description="Helical" evidence="9">
    <location>
        <begin position="126"/>
        <end position="143"/>
    </location>
</feature>
<dbReference type="GO" id="GO:0022857">
    <property type="term" value="F:transmembrane transporter activity"/>
    <property type="evidence" value="ECO:0000318"/>
    <property type="project" value="GO_Central"/>
</dbReference>
<feature type="transmembrane region" description="Helical" evidence="9">
    <location>
        <begin position="553"/>
        <end position="572"/>
    </location>
</feature>
<evidence type="ECO:0000256" key="8">
    <source>
        <dbReference type="SAM" id="MobiDB-lite"/>
    </source>
</evidence>
<dbReference type="PANTHER" id="PTHR48020:SF4">
    <property type="entry name" value="SYMPORT, PUTATIVE (AFU_ORTHOLOGUE AFUA_3G11790)-RELATED"/>
    <property type="match status" value="1"/>
</dbReference>
<feature type="transmembrane region" description="Helical" evidence="9">
    <location>
        <begin position="177"/>
        <end position="197"/>
    </location>
</feature>
<comment type="similarity">
    <text evidence="2 7">Belongs to the major facilitator superfamily. Sugar transporter (TC 2.A.1.1) family.</text>
</comment>
<feature type="transmembrane region" description="Helical" evidence="9">
    <location>
        <begin position="521"/>
        <end position="541"/>
    </location>
</feature>
<evidence type="ECO:0000256" key="5">
    <source>
        <dbReference type="ARBA" id="ARBA00022989"/>
    </source>
</evidence>
<dbReference type="InterPro" id="IPR003663">
    <property type="entry name" value="Sugar/inositol_transpt"/>
</dbReference>
<dbReference type="PROSITE" id="PS50850">
    <property type="entry name" value="MFS"/>
    <property type="match status" value="1"/>
</dbReference>
<evidence type="ECO:0000256" key="2">
    <source>
        <dbReference type="ARBA" id="ARBA00010992"/>
    </source>
</evidence>
<dbReference type="AlphaFoldDB" id="Q5B9B1"/>
<evidence type="ECO:0000256" key="4">
    <source>
        <dbReference type="ARBA" id="ARBA00022692"/>
    </source>
</evidence>
<dbReference type="SUPFAM" id="SSF103473">
    <property type="entry name" value="MFS general substrate transporter"/>
    <property type="match status" value="1"/>
</dbReference>
<dbReference type="InterPro" id="IPR005828">
    <property type="entry name" value="MFS_sugar_transport-like"/>
</dbReference>
<evidence type="ECO:0000259" key="10">
    <source>
        <dbReference type="PROSITE" id="PS50850"/>
    </source>
</evidence>
<evidence type="ECO:0000256" key="7">
    <source>
        <dbReference type="RuleBase" id="RU003346"/>
    </source>
</evidence>
<feature type="domain" description="Major facilitator superfamily (MFS) profile" evidence="10">
    <location>
        <begin position="130"/>
        <end position="576"/>
    </location>
</feature>
<evidence type="ECO:0000256" key="3">
    <source>
        <dbReference type="ARBA" id="ARBA00022448"/>
    </source>
</evidence>
<dbReference type="OrthoDB" id="5290825at2759"/>
<dbReference type="GeneID" id="2873792"/>
<dbReference type="OMA" id="PYIASAC"/>
<dbReference type="GO" id="GO:0015798">
    <property type="term" value="P:myo-inositol transport"/>
    <property type="evidence" value="ECO:0007669"/>
    <property type="project" value="UniProtKB-ARBA"/>
</dbReference>
<dbReference type="InterPro" id="IPR005829">
    <property type="entry name" value="Sugar_transporter_CS"/>
</dbReference>
<reference evidence="12" key="1">
    <citation type="journal article" date="2005" name="Nature">
        <title>Sequencing of Aspergillus nidulans and comparative analysis with A. fumigatus and A. oryzae.</title>
        <authorList>
            <person name="Galagan J.E."/>
            <person name="Calvo S.E."/>
            <person name="Cuomo C."/>
            <person name="Ma L.J."/>
            <person name="Wortman J.R."/>
            <person name="Batzoglou S."/>
            <person name="Lee S.I."/>
            <person name="Basturkmen M."/>
            <person name="Spevak C.C."/>
            <person name="Clutterbuck J."/>
            <person name="Kapitonov V."/>
            <person name="Jurka J."/>
            <person name="Scazzocchio C."/>
            <person name="Farman M."/>
            <person name="Butler J."/>
            <person name="Purcell S."/>
            <person name="Harris S."/>
            <person name="Braus G.H."/>
            <person name="Draht O."/>
            <person name="Busch S."/>
            <person name="D'Enfert C."/>
            <person name="Bouchier C."/>
            <person name="Goldman G.H."/>
            <person name="Bell-Pedersen D."/>
            <person name="Griffiths-Jones S."/>
            <person name="Doonan J.H."/>
            <person name="Yu J."/>
            <person name="Vienken K."/>
            <person name="Pain A."/>
            <person name="Freitag M."/>
            <person name="Selker E.U."/>
            <person name="Archer D.B."/>
            <person name="Penalva M.A."/>
            <person name="Oakley B.R."/>
            <person name="Momany M."/>
            <person name="Tanaka T."/>
            <person name="Kumagai T."/>
            <person name="Asai K."/>
            <person name="Machida M."/>
            <person name="Nierman W.C."/>
            <person name="Denning D.W."/>
            <person name="Caddick M."/>
            <person name="Hynes M."/>
            <person name="Paoletti M."/>
            <person name="Fischer R."/>
            <person name="Miller B."/>
            <person name="Dyer P."/>
            <person name="Sachs M.S."/>
            <person name="Osmani S.A."/>
            <person name="Birren B.W."/>
        </authorList>
    </citation>
    <scope>NUCLEOTIDE SEQUENCE [LARGE SCALE GENOMIC DNA]</scope>
    <source>
        <strain evidence="12">FGSC A4 / ATCC 38163 / CBS 112.46 / NRRL 194 / M139</strain>
    </source>
</reference>
<dbReference type="Gene3D" id="1.20.1250.20">
    <property type="entry name" value="MFS general substrate transporter like domains"/>
    <property type="match status" value="1"/>
</dbReference>
<dbReference type="PROSITE" id="PS00217">
    <property type="entry name" value="SUGAR_TRANSPORT_2"/>
    <property type="match status" value="1"/>
</dbReference>
<protein>
    <submittedName>
        <fullName evidence="11">Galactose-proton symport, putative (AFU_orthologue AFUA_3G11790)</fullName>
    </submittedName>
</protein>
<dbReference type="EMBL" id="BN001306">
    <property type="protein sequence ID" value="CBF83840.1"/>
    <property type="molecule type" value="Genomic_DNA"/>
</dbReference>
<dbReference type="InterPro" id="IPR050814">
    <property type="entry name" value="Myo-inositol_Transporter"/>
</dbReference>
<dbReference type="Pfam" id="PF00083">
    <property type="entry name" value="Sugar_tr"/>
    <property type="match status" value="1"/>
</dbReference>
<keyword evidence="6 9" id="KW-0472">Membrane</keyword>
<dbReference type="RefSeq" id="XP_660473.1">
    <property type="nucleotide sequence ID" value="XM_655381.1"/>
</dbReference>
<proteinExistence type="inferred from homology"/>
<dbReference type="GO" id="GO:0016020">
    <property type="term" value="C:membrane"/>
    <property type="evidence" value="ECO:0000318"/>
    <property type="project" value="GO_Central"/>
</dbReference>
<comment type="subcellular location">
    <subcellularLocation>
        <location evidence="1">Membrane</location>
        <topology evidence="1">Multi-pass membrane protein</topology>
    </subcellularLocation>
</comment>
<dbReference type="HOGENOM" id="CLU_001265_43_5_1"/>
<reference evidence="12" key="2">
    <citation type="journal article" date="2009" name="Fungal Genet. Biol.">
        <title>The 2008 update of the Aspergillus nidulans genome annotation: a community effort.</title>
        <authorList>
            <person name="Wortman J.R."/>
            <person name="Gilsenan J.M."/>
            <person name="Joardar V."/>
            <person name="Deegan J."/>
            <person name="Clutterbuck J."/>
            <person name="Andersen M.R."/>
            <person name="Archer D."/>
            <person name="Bencina M."/>
            <person name="Braus G."/>
            <person name="Coutinho P."/>
            <person name="von Dohren H."/>
            <person name="Doonan J."/>
            <person name="Driessen A.J."/>
            <person name="Durek P."/>
            <person name="Espeso E."/>
            <person name="Fekete E."/>
            <person name="Flipphi M."/>
            <person name="Estrada C.G."/>
            <person name="Geysens S."/>
            <person name="Goldman G."/>
            <person name="de Groot P.W."/>
            <person name="Hansen K."/>
            <person name="Harris S.D."/>
            <person name="Heinekamp T."/>
            <person name="Helmstaedt K."/>
            <person name="Henrissat B."/>
            <person name="Hofmann G."/>
            <person name="Homan T."/>
            <person name="Horio T."/>
            <person name="Horiuchi H."/>
            <person name="James S."/>
            <person name="Jones M."/>
            <person name="Karaffa L."/>
            <person name="Karanyi Z."/>
            <person name="Kato M."/>
            <person name="Keller N."/>
            <person name="Kelly D.E."/>
            <person name="Kiel J.A."/>
            <person name="Kim J.M."/>
            <person name="van der Klei I.J."/>
            <person name="Klis F.M."/>
            <person name="Kovalchuk A."/>
            <person name="Krasevec N."/>
            <person name="Kubicek C.P."/>
            <person name="Liu B."/>
            <person name="Maccabe A."/>
            <person name="Meyer V."/>
            <person name="Mirabito P."/>
            <person name="Miskei M."/>
            <person name="Mos M."/>
            <person name="Mullins J."/>
            <person name="Nelson D.R."/>
            <person name="Nielsen J."/>
            <person name="Oakley B.R."/>
            <person name="Osmani S.A."/>
            <person name="Pakula T."/>
            <person name="Paszewski A."/>
            <person name="Paulsen I."/>
            <person name="Pilsyk S."/>
            <person name="Pocsi I."/>
            <person name="Punt P.J."/>
            <person name="Ram A.F."/>
            <person name="Ren Q."/>
            <person name="Robellet X."/>
            <person name="Robson G."/>
            <person name="Seiboth B."/>
            <person name="van Solingen P."/>
            <person name="Specht T."/>
            <person name="Sun J."/>
            <person name="Taheri-Talesh N."/>
            <person name="Takeshita N."/>
            <person name="Ussery D."/>
            <person name="vanKuyk P.A."/>
            <person name="Visser H."/>
            <person name="van de Vondervoort P.J."/>
            <person name="de Vries R.P."/>
            <person name="Walton J."/>
            <person name="Xiang X."/>
            <person name="Xiong Y."/>
            <person name="Zeng A.P."/>
            <person name="Brandt B.W."/>
            <person name="Cornell M.J."/>
            <person name="van den Hondel C.A."/>
            <person name="Visser J."/>
            <person name="Oliver S.G."/>
            <person name="Turner G."/>
        </authorList>
    </citation>
    <scope>GENOME REANNOTATION</scope>
    <source>
        <strain evidence="12">FGSC A4 / ATCC 38163 / CBS 112.46 / NRRL 194 / M139</strain>
    </source>
</reference>
<dbReference type="VEuPathDB" id="FungiDB:AN2869"/>
<keyword evidence="3 7" id="KW-0813">Transport</keyword>
<dbReference type="GO" id="GO:0015791">
    <property type="term" value="P:polyol transmembrane transport"/>
    <property type="evidence" value="ECO:0007669"/>
    <property type="project" value="UniProtKB-ARBA"/>
</dbReference>
<feature type="transmembrane region" description="Helical" evidence="9">
    <location>
        <begin position="454"/>
        <end position="476"/>
    </location>
</feature>
<dbReference type="NCBIfam" id="TIGR00879">
    <property type="entry name" value="SP"/>
    <property type="match status" value="1"/>
</dbReference>
<gene>
    <name evidence="11" type="ORF">ANIA_02869</name>
</gene>
<feature type="transmembrane region" description="Helical" evidence="9">
    <location>
        <begin position="424"/>
        <end position="447"/>
    </location>
</feature>
<evidence type="ECO:0000256" key="6">
    <source>
        <dbReference type="ARBA" id="ARBA00023136"/>
    </source>
</evidence>
<keyword evidence="5 9" id="KW-1133">Transmembrane helix</keyword>
<keyword evidence="12" id="KW-1185">Reference proteome</keyword>
<dbReference type="Proteomes" id="UP000000560">
    <property type="component" value="Chromosome VI"/>
</dbReference>
<name>Q5B9B1_EMENI</name>
<dbReference type="InterPro" id="IPR020846">
    <property type="entry name" value="MFS_dom"/>
</dbReference>
<evidence type="ECO:0000313" key="11">
    <source>
        <dbReference type="EMBL" id="CBF83840.1"/>
    </source>
</evidence>
<feature type="transmembrane region" description="Helical" evidence="9">
    <location>
        <begin position="390"/>
        <end position="412"/>
    </location>
</feature>
<feature type="transmembrane region" description="Helical" evidence="9">
    <location>
        <begin position="239"/>
        <end position="257"/>
    </location>
</feature>
<dbReference type="InterPro" id="IPR036259">
    <property type="entry name" value="MFS_trans_sf"/>
</dbReference>
<feature type="transmembrane region" description="Helical" evidence="9">
    <location>
        <begin position="209"/>
        <end position="227"/>
    </location>
</feature>